<evidence type="ECO:0000256" key="1">
    <source>
        <dbReference type="SAM" id="MobiDB-lite"/>
    </source>
</evidence>
<evidence type="ECO:0000313" key="3">
    <source>
        <dbReference type="Proteomes" id="UP000501690"/>
    </source>
</evidence>
<gene>
    <name evidence="2" type="ORF">DEO72_LG3g891</name>
</gene>
<proteinExistence type="predicted"/>
<feature type="compositionally biased region" description="Low complexity" evidence="1">
    <location>
        <begin position="340"/>
        <end position="362"/>
    </location>
</feature>
<feature type="compositionally biased region" description="Low complexity" evidence="1">
    <location>
        <begin position="1"/>
        <end position="13"/>
    </location>
</feature>
<name>A0A4D6LD01_VIGUN</name>
<reference evidence="2 3" key="1">
    <citation type="submission" date="2019-04" db="EMBL/GenBank/DDBJ databases">
        <title>An improved genome assembly and genetic linkage map for asparagus bean, Vigna unguiculata ssp. sesquipedialis.</title>
        <authorList>
            <person name="Xia Q."/>
            <person name="Zhang R."/>
            <person name="Dong Y."/>
        </authorList>
    </citation>
    <scope>NUCLEOTIDE SEQUENCE [LARGE SCALE GENOMIC DNA]</scope>
    <source>
        <tissue evidence="2">Leaf</tissue>
    </source>
</reference>
<feature type="region of interest" description="Disordered" evidence="1">
    <location>
        <begin position="323"/>
        <end position="362"/>
    </location>
</feature>
<feature type="compositionally biased region" description="Basic and acidic residues" evidence="1">
    <location>
        <begin position="14"/>
        <end position="34"/>
    </location>
</feature>
<dbReference type="Proteomes" id="UP000501690">
    <property type="component" value="Linkage Group LG3"/>
</dbReference>
<sequence length="362" mass="42082">MSSSSDRFSLSDSSSERSRDSGSSRDDSSDREEVGSVGRIPVERVVEIRKDPPEELTESNWPAKTGYKWVATDVQTQRSLFRWSRLLKLWLNCTPIFEKGARRDIIAPERVTALECACHGREGATEEFFYMYMCHFSQLHIHLPFDEFTMGVLRLLNVAHTQLHPNSWAYLQAFRLLCMALYLEMSPRAFLYFFVTRSKSLITWLSLISRPGLNKLEAFTQSFKHFKDEFFKVVVKLAGRSHFYTTDGNTKFPFFWISNPWRYKVISREDLSVDCEANVPTIPKYTAPREHNGRLPRRDAFAQNQTAPREHNSRLPCRDAFAQNQTAPRGHNSRLPRKNTSTWRTRPTTKTRWPVTTRKAPS</sequence>
<dbReference type="AlphaFoldDB" id="A0A4D6LD01"/>
<keyword evidence="3" id="KW-1185">Reference proteome</keyword>
<evidence type="ECO:0000313" key="2">
    <source>
        <dbReference type="EMBL" id="QCD86370.1"/>
    </source>
</evidence>
<accession>A0A4D6LD01</accession>
<dbReference type="EMBL" id="CP039347">
    <property type="protein sequence ID" value="QCD86370.1"/>
    <property type="molecule type" value="Genomic_DNA"/>
</dbReference>
<organism evidence="2 3">
    <name type="scientific">Vigna unguiculata</name>
    <name type="common">Cowpea</name>
    <dbReference type="NCBI Taxonomy" id="3917"/>
    <lineage>
        <taxon>Eukaryota</taxon>
        <taxon>Viridiplantae</taxon>
        <taxon>Streptophyta</taxon>
        <taxon>Embryophyta</taxon>
        <taxon>Tracheophyta</taxon>
        <taxon>Spermatophyta</taxon>
        <taxon>Magnoliopsida</taxon>
        <taxon>eudicotyledons</taxon>
        <taxon>Gunneridae</taxon>
        <taxon>Pentapetalae</taxon>
        <taxon>rosids</taxon>
        <taxon>fabids</taxon>
        <taxon>Fabales</taxon>
        <taxon>Fabaceae</taxon>
        <taxon>Papilionoideae</taxon>
        <taxon>50 kb inversion clade</taxon>
        <taxon>NPAAA clade</taxon>
        <taxon>indigoferoid/millettioid clade</taxon>
        <taxon>Phaseoleae</taxon>
        <taxon>Vigna</taxon>
    </lineage>
</organism>
<feature type="region of interest" description="Disordered" evidence="1">
    <location>
        <begin position="1"/>
        <end position="39"/>
    </location>
</feature>
<protein>
    <submittedName>
        <fullName evidence="2">Transposase putative</fullName>
    </submittedName>
</protein>